<feature type="domain" description="Hydrogen maturase F tetramerization" evidence="5">
    <location>
        <begin position="282"/>
        <end position="394"/>
    </location>
</feature>
<dbReference type="InterPro" id="IPR005225">
    <property type="entry name" value="Small_GTP-bd"/>
</dbReference>
<organism evidence="6 7">
    <name type="scientific">Ruminiclostridium sufflavum DSM 19573</name>
    <dbReference type="NCBI Taxonomy" id="1121337"/>
    <lineage>
        <taxon>Bacteria</taxon>
        <taxon>Bacillati</taxon>
        <taxon>Bacillota</taxon>
        <taxon>Clostridia</taxon>
        <taxon>Eubacteriales</taxon>
        <taxon>Oscillospiraceae</taxon>
        <taxon>Ruminiclostridium</taxon>
    </lineage>
</organism>
<proteinExistence type="predicted"/>
<keyword evidence="2" id="KW-0342">GTP-binding</keyword>
<comment type="caution">
    <text evidence="6">The sequence shown here is derived from an EMBL/GenBank/DDBJ whole genome shotgun (WGS) entry which is preliminary data.</text>
</comment>
<dbReference type="InterPro" id="IPR027417">
    <property type="entry name" value="P-loop_NTPase"/>
</dbReference>
<dbReference type="InterPro" id="IPR006073">
    <property type="entry name" value="GTP-bd"/>
</dbReference>
<dbReference type="PANTHER" id="PTHR42714:SF6">
    <property type="entry name" value="TRANSLATION INITIATION FACTOR IF-2"/>
    <property type="match status" value="1"/>
</dbReference>
<dbReference type="CDD" id="cd00880">
    <property type="entry name" value="Era_like"/>
    <property type="match status" value="1"/>
</dbReference>
<dbReference type="Pfam" id="PF18128">
    <property type="entry name" value="HydF_dimer"/>
    <property type="match status" value="1"/>
</dbReference>
<dbReference type="GO" id="GO:0030488">
    <property type="term" value="P:tRNA methylation"/>
    <property type="evidence" value="ECO:0007669"/>
    <property type="project" value="TreeGrafter"/>
</dbReference>
<evidence type="ECO:0000259" key="3">
    <source>
        <dbReference type="Pfam" id="PF01926"/>
    </source>
</evidence>
<dbReference type="SUPFAM" id="SSF52540">
    <property type="entry name" value="P-loop containing nucleoside triphosphate hydrolases"/>
    <property type="match status" value="1"/>
</dbReference>
<dbReference type="NCBIfam" id="TIGR00231">
    <property type="entry name" value="small_GTP"/>
    <property type="match status" value="1"/>
</dbReference>
<dbReference type="Pfam" id="PF18133">
    <property type="entry name" value="HydF_tetramer"/>
    <property type="match status" value="1"/>
</dbReference>
<evidence type="ECO:0000259" key="5">
    <source>
        <dbReference type="Pfam" id="PF18133"/>
    </source>
</evidence>
<name>A0A318XT42_9FIRM</name>
<keyword evidence="7" id="KW-1185">Reference proteome</keyword>
<evidence type="ECO:0000313" key="6">
    <source>
        <dbReference type="EMBL" id="PYG89862.1"/>
    </source>
</evidence>
<dbReference type="GO" id="GO:0005737">
    <property type="term" value="C:cytoplasm"/>
    <property type="evidence" value="ECO:0007669"/>
    <property type="project" value="TreeGrafter"/>
</dbReference>
<evidence type="ECO:0000256" key="1">
    <source>
        <dbReference type="ARBA" id="ARBA00022741"/>
    </source>
</evidence>
<dbReference type="PANTHER" id="PTHR42714">
    <property type="entry name" value="TRNA MODIFICATION GTPASE GTPBP3"/>
    <property type="match status" value="1"/>
</dbReference>
<dbReference type="RefSeq" id="WP_110460542.1">
    <property type="nucleotide sequence ID" value="NZ_QKMR01000002.1"/>
</dbReference>
<evidence type="ECO:0000256" key="2">
    <source>
        <dbReference type="ARBA" id="ARBA00023134"/>
    </source>
</evidence>
<dbReference type="AlphaFoldDB" id="A0A318XT42"/>
<evidence type="ECO:0000313" key="7">
    <source>
        <dbReference type="Proteomes" id="UP000248132"/>
    </source>
</evidence>
<dbReference type="InterPro" id="IPR041606">
    <property type="entry name" value="HydF_dimer"/>
</dbReference>
<gene>
    <name evidence="6" type="ORF">LY28_00461</name>
</gene>
<dbReference type="Pfam" id="PF01926">
    <property type="entry name" value="MMR_HSR1"/>
    <property type="match status" value="1"/>
</dbReference>
<dbReference type="Gene3D" id="3.40.50.11410">
    <property type="match status" value="1"/>
</dbReference>
<dbReference type="Proteomes" id="UP000248132">
    <property type="component" value="Unassembled WGS sequence"/>
</dbReference>
<dbReference type="EMBL" id="QKMR01000002">
    <property type="protein sequence ID" value="PYG89862.1"/>
    <property type="molecule type" value="Genomic_DNA"/>
</dbReference>
<dbReference type="InterPro" id="IPR040644">
    <property type="entry name" value="HydF_tetramer"/>
</dbReference>
<dbReference type="Gene3D" id="3.40.50.11420">
    <property type="match status" value="1"/>
</dbReference>
<reference evidence="6 7" key="1">
    <citation type="submission" date="2018-06" db="EMBL/GenBank/DDBJ databases">
        <title>Genomic Encyclopedia of Type Strains, Phase I: the one thousand microbial genomes (KMG-I) project.</title>
        <authorList>
            <person name="Kyrpides N."/>
        </authorList>
    </citation>
    <scope>NUCLEOTIDE SEQUENCE [LARGE SCALE GENOMIC DNA]</scope>
    <source>
        <strain evidence="6 7">DSM 19573</strain>
    </source>
</reference>
<sequence>MSLNETPRANRLHIGIFGKRNSGKSSLINAVTGHDTALVSEFAGTTTDPVYKSMEIYPIGPCVLIDTAGFDDEGAIGQLRVEKTREAAAKTDIALIVIGGDTVIDIEKEWLEEFRKRNIPAIAVLNKSDLLTDTDAVCKYIENSTGLKPVVASSSNKTGIDRIRTAILRHLPEDYDVKTITGNIVKDGDVVLLVMPQDIQAPKGRLILPQVQTLRELLDRKCLVLSATTDKLDAALKSLSSPPDVIITDSQVFKTVYDKKPEKSKLTSFSVLFAGYKGDIEYFTESAAAIDNLTEDSRVLIAEACTHAPLAEDIGREKLPNLLRKKVGQGLAIDIVSGNDFPDDLTGYALVIQCGACMFNRKYVISRIERAREQEIPMSNYGVVIAYLSGILDKISLK</sequence>
<dbReference type="OrthoDB" id="9811338at2"/>
<evidence type="ECO:0000259" key="4">
    <source>
        <dbReference type="Pfam" id="PF18128"/>
    </source>
</evidence>
<dbReference type="GO" id="GO:0005525">
    <property type="term" value="F:GTP binding"/>
    <property type="evidence" value="ECO:0007669"/>
    <property type="project" value="UniProtKB-KW"/>
</dbReference>
<feature type="domain" description="Hydrogen maturase F dimerization" evidence="4">
    <location>
        <begin position="181"/>
        <end position="278"/>
    </location>
</feature>
<dbReference type="InterPro" id="IPR023873">
    <property type="entry name" value="FeFe-hyd_GTPase_HydF"/>
</dbReference>
<dbReference type="GO" id="GO:0002098">
    <property type="term" value="P:tRNA wobble uridine modification"/>
    <property type="evidence" value="ECO:0007669"/>
    <property type="project" value="TreeGrafter"/>
</dbReference>
<accession>A0A318XT42</accession>
<protein>
    <submittedName>
        <fullName evidence="6">[FeFe] hydrogenase H-cluster maturation GTPase HydF</fullName>
    </submittedName>
</protein>
<dbReference type="NCBIfam" id="TIGR03918">
    <property type="entry name" value="GTP_HydF"/>
    <property type="match status" value="1"/>
</dbReference>
<dbReference type="Gene3D" id="3.40.50.300">
    <property type="entry name" value="P-loop containing nucleotide triphosphate hydrolases"/>
    <property type="match status" value="1"/>
</dbReference>
<feature type="domain" description="G" evidence="3">
    <location>
        <begin position="13"/>
        <end position="127"/>
    </location>
</feature>
<keyword evidence="1" id="KW-0547">Nucleotide-binding</keyword>